<name>A0A6P0HJ39_9ACTN</name>
<sequence>MPSDTPRFPVLEAADGYRIRDVDAHVAALVEEMRRGRRTGFHPGPFDPRPFPSVHDAQVYDAGVVDAWMDQCSAELEARRQHPSNGGGWQAPEPYAGDLDDPPELRGTSARDEGTPDHFVSSVPTWARVVALVVIVALLGAYVLSFF</sequence>
<dbReference type="RefSeq" id="WP_163772132.1">
    <property type="nucleotide sequence ID" value="NZ_JAAGXA010000006.1"/>
</dbReference>
<dbReference type="EMBL" id="JAAGXA010000006">
    <property type="protein sequence ID" value="NEN78576.1"/>
    <property type="molecule type" value="Genomic_DNA"/>
</dbReference>
<protein>
    <submittedName>
        <fullName evidence="3">Uncharacterized protein</fullName>
    </submittedName>
</protein>
<comment type="caution">
    <text evidence="3">The sequence shown here is derived from an EMBL/GenBank/DDBJ whole genome shotgun (WGS) entry which is preliminary data.</text>
</comment>
<keyword evidence="2" id="KW-0812">Transmembrane</keyword>
<evidence type="ECO:0000256" key="2">
    <source>
        <dbReference type="SAM" id="Phobius"/>
    </source>
</evidence>
<evidence type="ECO:0000313" key="4">
    <source>
        <dbReference type="Proteomes" id="UP000468687"/>
    </source>
</evidence>
<gene>
    <name evidence="3" type="ORF">G3T38_09825</name>
</gene>
<dbReference type="AlphaFoldDB" id="A0A6P0HJ39"/>
<dbReference type="Proteomes" id="UP000468687">
    <property type="component" value="Unassembled WGS sequence"/>
</dbReference>
<keyword evidence="2" id="KW-0472">Membrane</keyword>
<keyword evidence="4" id="KW-1185">Reference proteome</keyword>
<feature type="region of interest" description="Disordered" evidence="1">
    <location>
        <begin position="76"/>
        <end position="117"/>
    </location>
</feature>
<evidence type="ECO:0000313" key="3">
    <source>
        <dbReference type="EMBL" id="NEN78576.1"/>
    </source>
</evidence>
<keyword evidence="2" id="KW-1133">Transmembrane helix</keyword>
<accession>A0A6P0HJ39</accession>
<proteinExistence type="predicted"/>
<feature type="transmembrane region" description="Helical" evidence="2">
    <location>
        <begin position="125"/>
        <end position="144"/>
    </location>
</feature>
<reference evidence="3 4" key="1">
    <citation type="journal article" date="2014" name="Int. J. Syst. Evol. Microbiol.">
        <title>Nocardioides zeae sp. nov., isolated from the stem of Zea mays.</title>
        <authorList>
            <person name="Glaeser S.P."/>
            <person name="McInroy J.A."/>
            <person name="Busse H.J."/>
            <person name="Kampfer P."/>
        </authorList>
    </citation>
    <scope>NUCLEOTIDE SEQUENCE [LARGE SCALE GENOMIC DNA]</scope>
    <source>
        <strain evidence="3 4">JCM 30728</strain>
    </source>
</reference>
<organism evidence="3 4">
    <name type="scientific">Nocardioides zeae</name>
    <dbReference type="NCBI Taxonomy" id="1457234"/>
    <lineage>
        <taxon>Bacteria</taxon>
        <taxon>Bacillati</taxon>
        <taxon>Actinomycetota</taxon>
        <taxon>Actinomycetes</taxon>
        <taxon>Propionibacteriales</taxon>
        <taxon>Nocardioidaceae</taxon>
        <taxon>Nocardioides</taxon>
    </lineage>
</organism>
<evidence type="ECO:0000256" key="1">
    <source>
        <dbReference type="SAM" id="MobiDB-lite"/>
    </source>
</evidence>